<dbReference type="InterPro" id="IPR029261">
    <property type="entry name" value="Transposase_Znf"/>
</dbReference>
<keyword evidence="1" id="KW-0812">Transmembrane</keyword>
<dbReference type="PANTHER" id="PTHR33498:SF1">
    <property type="entry name" value="TRANSPOSASE FOR INSERTION SEQUENCE ELEMENT IS1557"/>
    <property type="match status" value="1"/>
</dbReference>
<keyword evidence="4" id="KW-1185">Reference proteome</keyword>
<accession>A0A1U9ZS88</accession>
<dbReference type="EMBL" id="CP017717">
    <property type="protein sequence ID" value="AQZ60803.1"/>
    <property type="molecule type" value="Genomic_DNA"/>
</dbReference>
<dbReference type="InterPro" id="IPR017894">
    <property type="entry name" value="HTH_IS21_transposase_type"/>
</dbReference>
<organism evidence="3 4">
    <name type="scientific">[Actinomadura] parvosata subsp. kistnae</name>
    <dbReference type="NCBI Taxonomy" id="1909395"/>
    <lineage>
        <taxon>Bacteria</taxon>
        <taxon>Bacillati</taxon>
        <taxon>Actinomycetota</taxon>
        <taxon>Actinomycetes</taxon>
        <taxon>Streptosporangiales</taxon>
        <taxon>Streptosporangiaceae</taxon>
        <taxon>Nonomuraea</taxon>
    </lineage>
</organism>
<dbReference type="NCBIfam" id="NF033550">
    <property type="entry name" value="transpos_ISL3"/>
    <property type="match status" value="1"/>
</dbReference>
<evidence type="ECO:0000313" key="4">
    <source>
        <dbReference type="Proteomes" id="UP000190797"/>
    </source>
</evidence>
<feature type="transmembrane region" description="Helical" evidence="1">
    <location>
        <begin position="111"/>
        <end position="136"/>
    </location>
</feature>
<dbReference type="Pfam" id="PF14690">
    <property type="entry name" value="Zn_ribbon_ISL3"/>
    <property type="match status" value="1"/>
</dbReference>
<sequence length="514" mass="56262">MCNRDMVNVLFPHLAAVEIEQVDRQDGQIRVVARTRGDPVCCPSCGTATGKVHGYHRRRLADRPVDGLPVVIELRLRRLVCINLDCARQTFHEQVPGLAGRYGRRTAGATALVIACALALAGRAGASLLATIGLLLSRTSVLSTLMALPEPPSTVPAVIGVDDFAIKRGQRYATIIIDAVTHRCLDVLPDRLGVTFAHWLQAHPGVQLICRDRSAAYAAGARDGAPQAVQCADRWHLLNNLSEAVEKLALAHRGCFRDIATGQGRDEGPTVRRTRSRYAAIHALLGQGVTNNEIARRLHLALNTVKKYARAPHVEQLIGGSKRGATLVDPFRDYLRSRRAAEPGVTVWALLREIKSMGYQGGSTLLYRYLGQGRAEDAPAPPSPRRVASWIMTDPAHLSPGRTTRLQEVLDCCLELKQATEHVRTFADLLTQRQGHRLDDWIADVRAGDLHPLRSFAEGLLIDHDAVVAGLTLPYSNGPTEGVINKIKLLKRQMYGRAGLALLRKRILLTIASN</sequence>
<reference evidence="4" key="1">
    <citation type="journal article" date="2017" name="Med. Chem. Commun.">
        <title>Nonomuraea sp. ATCC 55076 harbours the largest actinomycete chromosome to date and the kistamicin biosynthetic gene cluster.</title>
        <authorList>
            <person name="Nazari B."/>
            <person name="Forneris C.C."/>
            <person name="Gibson M.I."/>
            <person name="Moon K."/>
            <person name="Schramma K.R."/>
            <person name="Seyedsayamdost M.R."/>
        </authorList>
    </citation>
    <scope>NUCLEOTIDE SEQUENCE [LARGE SCALE GENOMIC DNA]</scope>
    <source>
        <strain evidence="4">ATCC 55076</strain>
    </source>
</reference>
<dbReference type="KEGG" id="noa:BKM31_04165"/>
<proteinExistence type="predicted"/>
<dbReference type="Proteomes" id="UP000190797">
    <property type="component" value="Chromosome"/>
</dbReference>
<dbReference type="Gene3D" id="1.10.10.10">
    <property type="entry name" value="Winged helix-like DNA-binding domain superfamily/Winged helix DNA-binding domain"/>
    <property type="match status" value="1"/>
</dbReference>
<dbReference type="AlphaFoldDB" id="A0A1U9ZS88"/>
<feature type="domain" description="HTH IS21-type" evidence="2">
    <location>
        <begin position="276"/>
        <end position="339"/>
    </location>
</feature>
<dbReference type="InterPro" id="IPR002560">
    <property type="entry name" value="Transposase_DDE"/>
</dbReference>
<dbReference type="Pfam" id="PF01610">
    <property type="entry name" value="DDE_Tnp_ISL3"/>
    <property type="match status" value="2"/>
</dbReference>
<evidence type="ECO:0000259" key="2">
    <source>
        <dbReference type="PROSITE" id="PS50531"/>
    </source>
</evidence>
<evidence type="ECO:0000256" key="1">
    <source>
        <dbReference type="SAM" id="Phobius"/>
    </source>
</evidence>
<keyword evidence="1" id="KW-0472">Membrane</keyword>
<dbReference type="PROSITE" id="PS50531">
    <property type="entry name" value="HTH_IS21"/>
    <property type="match status" value="1"/>
</dbReference>
<gene>
    <name evidence="3" type="ORF">BKM31_04165</name>
</gene>
<protein>
    <recommendedName>
        <fullName evidence="2">HTH IS21-type domain-containing protein</fullName>
    </recommendedName>
</protein>
<evidence type="ECO:0000313" key="3">
    <source>
        <dbReference type="EMBL" id="AQZ60803.1"/>
    </source>
</evidence>
<dbReference type="InterPro" id="IPR047951">
    <property type="entry name" value="Transpos_ISL3"/>
</dbReference>
<keyword evidence="1" id="KW-1133">Transmembrane helix</keyword>
<name>A0A1U9ZS88_9ACTN</name>
<dbReference type="PANTHER" id="PTHR33498">
    <property type="entry name" value="TRANSPOSASE FOR INSERTION SEQUENCE ELEMENT IS1557"/>
    <property type="match status" value="1"/>
</dbReference>
<dbReference type="STRING" id="1909395.BKM31_04165"/>
<dbReference type="InterPro" id="IPR036388">
    <property type="entry name" value="WH-like_DNA-bd_sf"/>
</dbReference>